<sequence>MTNDNNKPTRDSRNNLTLPSQQELMRILNEQRVILDNASVGICFILQRQIQRCNQRFAEIYGYDSADQLVGTSSEQLYPDNLSFRKLGVEAYPSLARGKRFSTELQMRRASGKPFWCRVTGKMINPSSPEQGSIWIVDDIDQQRHAADSLEQITRQQQLILDHAMVGIVFLHNRHVASCNRRFAELLGYETDELIGVSSQLWYADKSIWQAAGERYNAVLSSGRAFEAEMELIRKDGSRFWCDVRSKAVDPNDLSKGGIWIIMDISDRKATEAALVTARQQLEQRVEERTRELEQVVSSLHREIEERKIAEERIRHLAQHDSLTGLPNRGLFESRLQEQIAQAETRQDALAVLFVDLDRFKHINDSLGHHEGDMLLRSLAERLRQAVGQQGTLSRIGGDEFVIMLNDIKPRSRIEQLIMRLQAALVPVFRVGVQEFRISSSIGVAVYPEDGHTPQALIQHADAAMYRAKANGRNRYHFYNHRLDNEQSERVELENALFQALRHEEFELHYQPQIEIQSGRIIGVEALIRWQRPGHGMVSPANFIPLAEENGLITEIGSWVLERACAQLQQWQQQGLDLRVSVNLSAPQLDDANFCDKVARCLKRYRLDPSQLELELTESIIMKHVDQTIQLLEQLDKMGVHLSVDDFGTGYSSLSYLKRFPLNKLKIDQSFVREICVDPDDATICRTIISMADNLNLTVIAEGVEDADQLAMLAEFGCHQYQGYFFSRPVPAEQIPDLFDNTEQPERWNYQI</sequence>
<dbReference type="InterPro" id="IPR035965">
    <property type="entry name" value="PAS-like_dom_sf"/>
</dbReference>
<dbReference type="PANTHER" id="PTHR44757:SF2">
    <property type="entry name" value="BIOFILM ARCHITECTURE MAINTENANCE PROTEIN MBAA"/>
    <property type="match status" value="1"/>
</dbReference>
<dbReference type="Gene3D" id="3.30.70.270">
    <property type="match status" value="1"/>
</dbReference>
<dbReference type="STRING" id="1122198.SAMN02745729_11193"/>
<evidence type="ECO:0000256" key="2">
    <source>
        <dbReference type="ARBA" id="ARBA00012282"/>
    </source>
</evidence>
<dbReference type="NCBIfam" id="TIGR00254">
    <property type="entry name" value="GGDEF"/>
    <property type="match status" value="1"/>
</dbReference>
<comment type="catalytic activity">
    <reaction evidence="4">
        <text>3',3'-c-di-GMP + H2O = 5'-phosphoguanylyl(3'-&gt;5')guanosine + H(+)</text>
        <dbReference type="Rhea" id="RHEA:24902"/>
        <dbReference type="ChEBI" id="CHEBI:15377"/>
        <dbReference type="ChEBI" id="CHEBI:15378"/>
        <dbReference type="ChEBI" id="CHEBI:58754"/>
        <dbReference type="ChEBI" id="CHEBI:58805"/>
        <dbReference type="EC" id="3.1.4.52"/>
    </reaction>
    <physiologicalReaction direction="left-to-right" evidence="4">
        <dbReference type="Rhea" id="RHEA:24903"/>
    </physiologicalReaction>
</comment>
<dbReference type="InterPro" id="IPR043128">
    <property type="entry name" value="Rev_trsase/Diguanyl_cyclase"/>
</dbReference>
<evidence type="ECO:0000259" key="7">
    <source>
        <dbReference type="PROSITE" id="PS50887"/>
    </source>
</evidence>
<evidence type="ECO:0000259" key="5">
    <source>
        <dbReference type="PROSITE" id="PS50113"/>
    </source>
</evidence>
<dbReference type="InterPro" id="IPR001633">
    <property type="entry name" value="EAL_dom"/>
</dbReference>
<dbReference type="Pfam" id="PF00990">
    <property type="entry name" value="GGDEF"/>
    <property type="match status" value="1"/>
</dbReference>
<dbReference type="InterPro" id="IPR035919">
    <property type="entry name" value="EAL_sf"/>
</dbReference>
<evidence type="ECO:0000259" key="6">
    <source>
        <dbReference type="PROSITE" id="PS50883"/>
    </source>
</evidence>
<gene>
    <name evidence="8" type="ORF">SAMN02745729_11193</name>
</gene>
<dbReference type="SMART" id="SM00267">
    <property type="entry name" value="GGDEF"/>
    <property type="match status" value="1"/>
</dbReference>
<dbReference type="Proteomes" id="UP000242469">
    <property type="component" value="Unassembled WGS sequence"/>
</dbReference>
<dbReference type="NCBIfam" id="TIGR00229">
    <property type="entry name" value="sensory_box"/>
    <property type="match status" value="2"/>
</dbReference>
<dbReference type="SMART" id="SM00086">
    <property type="entry name" value="PAC"/>
    <property type="match status" value="2"/>
</dbReference>
<dbReference type="InterPro" id="IPR029787">
    <property type="entry name" value="Nucleotide_cyclase"/>
</dbReference>
<dbReference type="SMART" id="SM00052">
    <property type="entry name" value="EAL"/>
    <property type="match status" value="1"/>
</dbReference>
<dbReference type="FunFam" id="3.30.70.270:FF:000001">
    <property type="entry name" value="Diguanylate cyclase domain protein"/>
    <property type="match status" value="1"/>
</dbReference>
<dbReference type="GO" id="GO:0071111">
    <property type="term" value="F:cyclic-guanylate-specific phosphodiesterase activity"/>
    <property type="evidence" value="ECO:0007669"/>
    <property type="project" value="UniProtKB-EC"/>
</dbReference>
<keyword evidence="9" id="KW-1185">Reference proteome</keyword>
<reference evidence="9" key="1">
    <citation type="submission" date="2016-10" db="EMBL/GenBank/DDBJ databases">
        <authorList>
            <person name="Varghese N."/>
            <person name="Submissions S."/>
        </authorList>
    </citation>
    <scope>NUCLEOTIDE SEQUENCE [LARGE SCALE GENOMIC DNA]</scope>
    <source>
        <strain evidence="9">DSM 11526</strain>
    </source>
</reference>
<dbReference type="InterPro" id="IPR000700">
    <property type="entry name" value="PAS-assoc_C"/>
</dbReference>
<dbReference type="PROSITE" id="PS50887">
    <property type="entry name" value="GGDEF"/>
    <property type="match status" value="1"/>
</dbReference>
<proteinExistence type="predicted"/>
<protein>
    <recommendedName>
        <fullName evidence="2">cyclic-guanylate-specific phosphodiesterase</fullName>
        <ecNumber evidence="2">3.1.4.52</ecNumber>
    </recommendedName>
</protein>
<dbReference type="PROSITE" id="PS50883">
    <property type="entry name" value="EAL"/>
    <property type="match status" value="1"/>
</dbReference>
<evidence type="ECO:0000256" key="1">
    <source>
        <dbReference type="ARBA" id="ARBA00001946"/>
    </source>
</evidence>
<dbReference type="Pfam" id="PF00563">
    <property type="entry name" value="EAL"/>
    <property type="match status" value="1"/>
</dbReference>
<evidence type="ECO:0000256" key="4">
    <source>
        <dbReference type="ARBA" id="ARBA00051114"/>
    </source>
</evidence>
<dbReference type="CDD" id="cd01949">
    <property type="entry name" value="GGDEF"/>
    <property type="match status" value="1"/>
</dbReference>
<dbReference type="SMART" id="SM00091">
    <property type="entry name" value="PAS"/>
    <property type="match status" value="2"/>
</dbReference>
<dbReference type="InterPro" id="IPR001610">
    <property type="entry name" value="PAC"/>
</dbReference>
<feature type="domain" description="PAC" evidence="5">
    <location>
        <begin position="101"/>
        <end position="152"/>
    </location>
</feature>
<name>A0A1H4FLS8_9GAMM</name>
<dbReference type="EMBL" id="FNRJ01000011">
    <property type="protein sequence ID" value="SEA97442.1"/>
    <property type="molecule type" value="Genomic_DNA"/>
</dbReference>
<dbReference type="InterPro" id="IPR000160">
    <property type="entry name" value="GGDEF_dom"/>
</dbReference>
<dbReference type="Gene3D" id="3.30.450.20">
    <property type="entry name" value="PAS domain"/>
    <property type="match status" value="2"/>
</dbReference>
<evidence type="ECO:0000313" key="8">
    <source>
        <dbReference type="EMBL" id="SEA97442.1"/>
    </source>
</evidence>
<keyword evidence="3" id="KW-0973">c-di-GMP</keyword>
<dbReference type="EC" id="3.1.4.52" evidence="2"/>
<dbReference type="InterPro" id="IPR052155">
    <property type="entry name" value="Biofilm_reg_signaling"/>
</dbReference>
<dbReference type="AlphaFoldDB" id="A0A1H4FLS8"/>
<organism evidence="8 9">
    <name type="scientific">Marinobacterium iners DSM 11526</name>
    <dbReference type="NCBI Taxonomy" id="1122198"/>
    <lineage>
        <taxon>Bacteria</taxon>
        <taxon>Pseudomonadati</taxon>
        <taxon>Pseudomonadota</taxon>
        <taxon>Gammaproteobacteria</taxon>
        <taxon>Oceanospirillales</taxon>
        <taxon>Oceanospirillaceae</taxon>
        <taxon>Marinobacterium</taxon>
    </lineage>
</organism>
<feature type="domain" description="PAC" evidence="5">
    <location>
        <begin position="226"/>
        <end position="277"/>
    </location>
</feature>
<dbReference type="SUPFAM" id="SSF55785">
    <property type="entry name" value="PYP-like sensor domain (PAS domain)"/>
    <property type="match status" value="2"/>
</dbReference>
<evidence type="ECO:0000256" key="3">
    <source>
        <dbReference type="ARBA" id="ARBA00022636"/>
    </source>
</evidence>
<dbReference type="CDD" id="cd00130">
    <property type="entry name" value="PAS"/>
    <property type="match status" value="2"/>
</dbReference>
<comment type="cofactor">
    <cofactor evidence="1">
        <name>Mg(2+)</name>
        <dbReference type="ChEBI" id="CHEBI:18420"/>
    </cofactor>
</comment>
<dbReference type="Gene3D" id="3.20.20.450">
    <property type="entry name" value="EAL domain"/>
    <property type="match status" value="1"/>
</dbReference>
<dbReference type="SUPFAM" id="SSF141868">
    <property type="entry name" value="EAL domain-like"/>
    <property type="match status" value="1"/>
</dbReference>
<feature type="domain" description="GGDEF" evidence="7">
    <location>
        <begin position="348"/>
        <end position="481"/>
    </location>
</feature>
<dbReference type="InterPro" id="IPR000014">
    <property type="entry name" value="PAS"/>
</dbReference>
<dbReference type="PANTHER" id="PTHR44757">
    <property type="entry name" value="DIGUANYLATE CYCLASE DGCP"/>
    <property type="match status" value="1"/>
</dbReference>
<dbReference type="SUPFAM" id="SSF55073">
    <property type="entry name" value="Nucleotide cyclase"/>
    <property type="match status" value="1"/>
</dbReference>
<dbReference type="RefSeq" id="WP_254775034.1">
    <property type="nucleotide sequence ID" value="NZ_FNRJ01000011.1"/>
</dbReference>
<accession>A0A1H4FLS8</accession>
<dbReference type="Pfam" id="PF13426">
    <property type="entry name" value="PAS_9"/>
    <property type="match status" value="2"/>
</dbReference>
<dbReference type="GO" id="GO:0071732">
    <property type="term" value="P:cellular response to nitric oxide"/>
    <property type="evidence" value="ECO:0007669"/>
    <property type="project" value="UniProtKB-ARBA"/>
</dbReference>
<dbReference type="FunFam" id="3.20.20.450:FF:000001">
    <property type="entry name" value="Cyclic di-GMP phosphodiesterase yahA"/>
    <property type="match status" value="1"/>
</dbReference>
<dbReference type="CDD" id="cd01948">
    <property type="entry name" value="EAL"/>
    <property type="match status" value="1"/>
</dbReference>
<feature type="domain" description="EAL" evidence="6">
    <location>
        <begin position="490"/>
        <end position="743"/>
    </location>
</feature>
<evidence type="ECO:0000313" key="9">
    <source>
        <dbReference type="Proteomes" id="UP000242469"/>
    </source>
</evidence>
<dbReference type="PROSITE" id="PS50113">
    <property type="entry name" value="PAC"/>
    <property type="match status" value="2"/>
</dbReference>